<dbReference type="RefSeq" id="XP_028968963.1">
    <property type="nucleotide sequence ID" value="XM_029113130.1"/>
</dbReference>
<feature type="domain" description="TMC" evidence="8">
    <location>
        <begin position="730"/>
        <end position="845"/>
    </location>
</feature>
<dbReference type="PANTHER" id="PTHR23302">
    <property type="entry name" value="TRANSMEMBRANE CHANNEL-RELATED"/>
    <property type="match status" value="1"/>
</dbReference>
<keyword evidence="9" id="KW-1185">Reference proteome</keyword>
<dbReference type="KEGG" id="goe:100905075"/>
<feature type="transmembrane region" description="Helical" evidence="7">
    <location>
        <begin position="849"/>
        <end position="872"/>
    </location>
</feature>
<evidence type="ECO:0000256" key="3">
    <source>
        <dbReference type="ARBA" id="ARBA00022692"/>
    </source>
</evidence>
<gene>
    <name evidence="10" type="primary">LOC100905075</name>
</gene>
<dbReference type="InterPro" id="IPR012496">
    <property type="entry name" value="TMC_dom"/>
</dbReference>
<feature type="region of interest" description="Disordered" evidence="6">
    <location>
        <begin position="1045"/>
        <end position="1195"/>
    </location>
</feature>
<comment type="subcellular location">
    <subcellularLocation>
        <location evidence="1">Membrane</location>
        <topology evidence="1">Multi-pass membrane protein</topology>
    </subcellularLocation>
</comment>
<feature type="transmembrane region" description="Helical" evidence="7">
    <location>
        <begin position="807"/>
        <end position="829"/>
    </location>
</feature>
<feature type="compositionally biased region" description="Basic and acidic residues" evidence="6">
    <location>
        <begin position="1048"/>
        <end position="1070"/>
    </location>
</feature>
<feature type="compositionally biased region" description="Basic and acidic residues" evidence="6">
    <location>
        <begin position="1160"/>
        <end position="1174"/>
    </location>
</feature>
<evidence type="ECO:0000313" key="9">
    <source>
        <dbReference type="Proteomes" id="UP000694867"/>
    </source>
</evidence>
<name>A0AAJ7WJ22_9ACAR</name>
<dbReference type="PANTHER" id="PTHR23302:SF40">
    <property type="entry name" value="TRANSMEMBRANE CHANNEL-LIKE PROTEIN"/>
    <property type="match status" value="1"/>
</dbReference>
<dbReference type="Pfam" id="PF07810">
    <property type="entry name" value="TMC"/>
    <property type="match status" value="1"/>
</dbReference>
<comment type="similarity">
    <text evidence="2">Belongs to the TMC family.</text>
</comment>
<feature type="transmembrane region" description="Helical" evidence="7">
    <location>
        <begin position="397"/>
        <end position="416"/>
    </location>
</feature>
<sequence length="1195" mass="137901">MLDVYHKRRSSRWGRRGSSSEPSKRRLSSYTTSSGDTAIDFENSEDEVKENIRYHKNIIESVKTQPWSMAKKLRMLRSAKAYIKKHEGELAQSKQAKDIFASYSNWFRNSWHRFKREIADLMVTLTPWEMRIKRIESHFGSVVASYFIFLRWVFWLNSFISLFICCFLMVPEVLRGDDDITGMRKKVKDEEAKSALNLKEVWEFEGYLKFSPIFYGYYSDREITPEGYRLPLAYLLSSLVMYMFSFFVILRKMAENNRQSKITEKEDECTFAWKLYTGWDYMIGNAETAHNKVSSLVMSFKESVLEEKERRKEERSWKLITLRTFTNFLVLLLLGSSAYAVILVVARGEEPEAQKSWYRQNEVTLVLTGISNVYPNFFDMIGALEQYHPRQQLQWQLFRILMLYMLNLYTLIFALFGKVRKMTTELTEMKKNITDQIESGFFDTTPVTPLFNMTFNETEMDNMSGFASGSLEHFLFDAVSTFPLLDISKCTSCSWLPVNCTLLLGLHLTFSIPPALFFNEIPEHCKKTSYNASWCSEQMWNASGSWNLSDWDAMNASYAPCPTTTTPMPIPKLTTTPKPPSVEEMVLRINNLTVLSSWNSSSGVPRVPIPALSTNESDIWSLLPNISDMSAFYDSNMTYGNITEHPVTILQTTTVSVSDMFQLDDLNCSTVYMPYCGNLPVPDMLLTDEQRTTAIFEREETTTPRIPGVVRQEDLVRIDEPSKDKLRKLCWETMFGQEIVKLTVMDLVMTIGTTVITDYIRAVFIRYLNNYWCWDMEVRWPGYGDFKIAENILHLVNNQGMVWMGMFFSPGLPAINTIKLAILMYIRSWAVLTSNIPHETVFKASGNNFYYMLLLVMLFICTLPVGYAMVWLEPSWHCGPFSSFDKAYKVFTSYLKRTLPRWLNIVLEYCCSAGAIIPLILLLVLIIYYLLSITGSLRESNNDLMTQIRREKEEKRAKKEEEEGARVPEIPLDPDQRDALGDPEQAEKAEKVLNMWSAASRRQSMVQKFKGSASPLQRAVALAQEQLYKERDEAPGPAAASWNAMLQHHVDKARQMDRKDDRTKNQRSDEEPLVSTGSSPKLTPKQIQEMRAVEQLKAFREKKRRQRVPKIMISKDGSEESQGSLEGERAEEKMTPQVDSQPLLLDPGKQVKNKKNKPALRREPTKYPIDEKSSQSKGSRSPTQTPDTKRKPPQR</sequence>
<dbReference type="GO" id="GO:0005886">
    <property type="term" value="C:plasma membrane"/>
    <property type="evidence" value="ECO:0007669"/>
    <property type="project" value="InterPro"/>
</dbReference>
<evidence type="ECO:0000256" key="6">
    <source>
        <dbReference type="SAM" id="MobiDB-lite"/>
    </source>
</evidence>
<feature type="compositionally biased region" description="Basic residues" evidence="6">
    <location>
        <begin position="1"/>
        <end position="15"/>
    </location>
</feature>
<evidence type="ECO:0000256" key="1">
    <source>
        <dbReference type="ARBA" id="ARBA00004141"/>
    </source>
</evidence>
<accession>A0AAJ7WJ22</accession>
<feature type="compositionally biased region" description="Basic and acidic residues" evidence="6">
    <location>
        <begin position="954"/>
        <end position="966"/>
    </location>
</feature>
<evidence type="ECO:0000256" key="5">
    <source>
        <dbReference type="ARBA" id="ARBA00023136"/>
    </source>
</evidence>
<feature type="transmembrane region" description="Helical" evidence="7">
    <location>
        <begin position="320"/>
        <end position="346"/>
    </location>
</feature>
<feature type="region of interest" description="Disordered" evidence="6">
    <location>
        <begin position="954"/>
        <end position="980"/>
    </location>
</feature>
<evidence type="ECO:0000259" key="8">
    <source>
        <dbReference type="Pfam" id="PF07810"/>
    </source>
</evidence>
<keyword evidence="3 7" id="KW-0812">Transmembrane</keyword>
<feature type="region of interest" description="Disordered" evidence="6">
    <location>
        <begin position="1"/>
        <end position="38"/>
    </location>
</feature>
<feature type="transmembrane region" description="Helical" evidence="7">
    <location>
        <begin position="139"/>
        <end position="170"/>
    </location>
</feature>
<feature type="transmembrane region" description="Helical" evidence="7">
    <location>
        <begin position="232"/>
        <end position="250"/>
    </location>
</feature>
<dbReference type="GeneID" id="100905075"/>
<keyword evidence="4 7" id="KW-1133">Transmembrane helix</keyword>
<evidence type="ECO:0000256" key="2">
    <source>
        <dbReference type="ARBA" id="ARBA00006510"/>
    </source>
</evidence>
<evidence type="ECO:0000313" key="10">
    <source>
        <dbReference type="RefSeq" id="XP_028968963.1"/>
    </source>
</evidence>
<organism evidence="9 10">
    <name type="scientific">Galendromus occidentalis</name>
    <name type="common">western predatory mite</name>
    <dbReference type="NCBI Taxonomy" id="34638"/>
    <lineage>
        <taxon>Eukaryota</taxon>
        <taxon>Metazoa</taxon>
        <taxon>Ecdysozoa</taxon>
        <taxon>Arthropoda</taxon>
        <taxon>Chelicerata</taxon>
        <taxon>Arachnida</taxon>
        <taxon>Acari</taxon>
        <taxon>Parasitiformes</taxon>
        <taxon>Mesostigmata</taxon>
        <taxon>Gamasina</taxon>
        <taxon>Phytoseioidea</taxon>
        <taxon>Phytoseiidae</taxon>
        <taxon>Typhlodrominae</taxon>
        <taxon>Galendromus</taxon>
    </lineage>
</organism>
<feature type="compositionally biased region" description="Polar residues" evidence="6">
    <location>
        <begin position="1175"/>
        <end position="1186"/>
    </location>
</feature>
<feature type="transmembrane region" description="Helical" evidence="7">
    <location>
        <begin position="906"/>
        <end position="931"/>
    </location>
</feature>
<evidence type="ECO:0000256" key="7">
    <source>
        <dbReference type="SAM" id="Phobius"/>
    </source>
</evidence>
<dbReference type="GO" id="GO:0008381">
    <property type="term" value="F:mechanosensitive monoatomic ion channel activity"/>
    <property type="evidence" value="ECO:0007669"/>
    <property type="project" value="TreeGrafter"/>
</dbReference>
<protein>
    <submittedName>
        <fullName evidence="10">Transmembrane channel-like protein 3</fullName>
    </submittedName>
</protein>
<keyword evidence="5 7" id="KW-0472">Membrane</keyword>
<evidence type="ECO:0000256" key="4">
    <source>
        <dbReference type="ARBA" id="ARBA00022989"/>
    </source>
</evidence>
<reference evidence="10" key="1">
    <citation type="submission" date="2025-08" db="UniProtKB">
        <authorList>
            <consortium name="RefSeq"/>
        </authorList>
    </citation>
    <scope>IDENTIFICATION</scope>
</reference>
<dbReference type="InterPro" id="IPR038900">
    <property type="entry name" value="TMC"/>
</dbReference>
<proteinExistence type="inferred from homology"/>
<dbReference type="AlphaFoldDB" id="A0AAJ7WJ22"/>
<dbReference type="Proteomes" id="UP000694867">
    <property type="component" value="Unplaced"/>
</dbReference>